<keyword evidence="8 9" id="KW-0472">Membrane</keyword>
<dbReference type="Proteomes" id="UP000029622">
    <property type="component" value="Unassembled WGS sequence"/>
</dbReference>
<dbReference type="InterPro" id="IPR001872">
    <property type="entry name" value="Peptidase_A8"/>
</dbReference>
<dbReference type="EMBL" id="AZTB01000006">
    <property type="protein sequence ID" value="KGG81100.1"/>
    <property type="molecule type" value="Genomic_DNA"/>
</dbReference>
<dbReference type="PROSITE" id="PS00855">
    <property type="entry name" value="SPASE_II"/>
    <property type="match status" value="1"/>
</dbReference>
<dbReference type="HAMAP" id="MF_00161">
    <property type="entry name" value="LspA"/>
    <property type="match status" value="1"/>
</dbReference>
<dbReference type="EC" id="3.4.23.36" evidence="9"/>
<comment type="function">
    <text evidence="9 10">This protein specifically catalyzes the removal of signal peptides from prolipoproteins.</text>
</comment>
<evidence type="ECO:0000256" key="11">
    <source>
        <dbReference type="RuleBase" id="RU004181"/>
    </source>
</evidence>
<evidence type="ECO:0000256" key="5">
    <source>
        <dbReference type="ARBA" id="ARBA00022750"/>
    </source>
</evidence>
<evidence type="ECO:0000256" key="10">
    <source>
        <dbReference type="RuleBase" id="RU000594"/>
    </source>
</evidence>
<comment type="pathway">
    <text evidence="9">Protein modification; lipoprotein biosynthesis (signal peptide cleavage).</text>
</comment>
<dbReference type="STRING" id="1156417.Y919_02200"/>
<feature type="transmembrane region" description="Helical" evidence="9">
    <location>
        <begin position="125"/>
        <end position="144"/>
    </location>
</feature>
<keyword evidence="7 9" id="KW-1133">Transmembrane helix</keyword>
<dbReference type="PANTHER" id="PTHR33695:SF1">
    <property type="entry name" value="LIPOPROTEIN SIGNAL PEPTIDASE"/>
    <property type="match status" value="1"/>
</dbReference>
<feature type="transmembrane region" description="Helical" evidence="9">
    <location>
        <begin position="57"/>
        <end position="74"/>
    </location>
</feature>
<proteinExistence type="inferred from homology"/>
<dbReference type="PANTHER" id="PTHR33695">
    <property type="entry name" value="LIPOPROTEIN SIGNAL PEPTIDASE"/>
    <property type="match status" value="1"/>
</dbReference>
<feature type="active site" evidence="9">
    <location>
        <position position="110"/>
    </location>
</feature>
<sequence>MLYIIAIILIIFDQLTKYLAVKFLLGKNPIPIIKNYLQLNYVENFGAAFGILQNKQLFFVVITIVVLAGIIIYIRKHTNISKPMKVALTILFSGALGNLIDRLRLGYVIDFIDVKFGKLYDFPVFNVADCLVVVSTIIIAYLVLYDKYEINMEE</sequence>
<feature type="active site" evidence="9">
    <location>
        <position position="129"/>
    </location>
</feature>
<gene>
    <name evidence="9" type="primary">lspA</name>
    <name evidence="12" type="ORF">Y919_02200</name>
</gene>
<evidence type="ECO:0000313" key="12">
    <source>
        <dbReference type="EMBL" id="KGG81100.1"/>
    </source>
</evidence>
<evidence type="ECO:0000256" key="8">
    <source>
        <dbReference type="ARBA" id="ARBA00023136"/>
    </source>
</evidence>
<evidence type="ECO:0000256" key="2">
    <source>
        <dbReference type="ARBA" id="ARBA00022475"/>
    </source>
</evidence>
<evidence type="ECO:0000256" key="9">
    <source>
        <dbReference type="HAMAP-Rule" id="MF_00161"/>
    </source>
</evidence>
<keyword evidence="5 9" id="KW-0064">Aspartyl protease</keyword>
<dbReference type="GO" id="GO:0004190">
    <property type="term" value="F:aspartic-type endopeptidase activity"/>
    <property type="evidence" value="ECO:0007669"/>
    <property type="project" value="UniProtKB-UniRule"/>
</dbReference>
<dbReference type="NCBIfam" id="TIGR00077">
    <property type="entry name" value="lspA"/>
    <property type="match status" value="1"/>
</dbReference>
<comment type="caution">
    <text evidence="9">Lacks conserved residue(s) required for the propagation of feature annotation.</text>
</comment>
<comment type="caution">
    <text evidence="12">The sequence shown here is derived from an EMBL/GenBank/DDBJ whole genome shotgun (WGS) entry which is preliminary data.</text>
</comment>
<keyword evidence="6 9" id="KW-0378">Hydrolase</keyword>
<organism evidence="12 13">
    <name type="scientific">Caloranaerobacter azorensis H53214</name>
    <dbReference type="NCBI Taxonomy" id="1156417"/>
    <lineage>
        <taxon>Bacteria</taxon>
        <taxon>Bacillati</taxon>
        <taxon>Bacillota</taxon>
        <taxon>Tissierellia</taxon>
        <taxon>Tissierellales</taxon>
        <taxon>Thermohalobacteraceae</taxon>
        <taxon>Caloranaerobacter</taxon>
    </lineage>
</organism>
<dbReference type="PRINTS" id="PR00781">
    <property type="entry name" value="LIPOSIGPTASE"/>
</dbReference>
<evidence type="ECO:0000313" key="13">
    <source>
        <dbReference type="Proteomes" id="UP000029622"/>
    </source>
</evidence>
<dbReference type="AlphaFoldDB" id="A0A096BIV6"/>
<evidence type="ECO:0000256" key="4">
    <source>
        <dbReference type="ARBA" id="ARBA00022692"/>
    </source>
</evidence>
<name>A0A096BIV6_9FIRM</name>
<keyword evidence="4 9" id="KW-0812">Transmembrane</keyword>
<evidence type="ECO:0000256" key="7">
    <source>
        <dbReference type="ARBA" id="ARBA00022989"/>
    </source>
</evidence>
<dbReference type="GO" id="GO:0006508">
    <property type="term" value="P:proteolysis"/>
    <property type="evidence" value="ECO:0007669"/>
    <property type="project" value="UniProtKB-KW"/>
</dbReference>
<reference evidence="12 13" key="1">
    <citation type="submission" date="2013-12" db="EMBL/GenBank/DDBJ databases">
        <title>Draft genome sequence of Caloranaerobacter sp. H53214.</title>
        <authorList>
            <person name="Jiang L.J."/>
            <person name="Shao Z.Z."/>
            <person name="Long M.N."/>
        </authorList>
    </citation>
    <scope>NUCLEOTIDE SEQUENCE [LARGE SCALE GENOMIC DNA]</scope>
    <source>
        <strain evidence="12 13">H53214</strain>
    </source>
</reference>
<comment type="catalytic activity">
    <reaction evidence="9 10">
        <text>Release of signal peptides from bacterial membrane prolipoproteins. Hydrolyzes -Xaa-Yaa-Zaa-|-(S,diacylglyceryl)Cys-, in which Xaa is hydrophobic (preferably Leu), and Yaa (Ala or Ser) and Zaa (Gly or Ala) have small, neutral side chains.</text>
        <dbReference type="EC" id="3.4.23.36"/>
    </reaction>
</comment>
<dbReference type="UniPathway" id="UPA00665"/>
<accession>A0A096BIV6</accession>
<dbReference type="RefSeq" id="WP_035161977.1">
    <property type="nucleotide sequence ID" value="NZ_AZTB01000006.1"/>
</dbReference>
<comment type="subcellular location">
    <subcellularLocation>
        <location evidence="9">Cell membrane</location>
        <topology evidence="9">Multi-pass membrane protein</topology>
    </subcellularLocation>
</comment>
<dbReference type="Pfam" id="PF01252">
    <property type="entry name" value="Peptidase_A8"/>
    <property type="match status" value="1"/>
</dbReference>
<keyword evidence="3 9" id="KW-0645">Protease</keyword>
<evidence type="ECO:0000256" key="6">
    <source>
        <dbReference type="ARBA" id="ARBA00022801"/>
    </source>
</evidence>
<keyword evidence="2 9" id="KW-1003">Cell membrane</keyword>
<comment type="similarity">
    <text evidence="1 9 11">Belongs to the peptidase A8 family.</text>
</comment>
<protein>
    <recommendedName>
        <fullName evidence="9">Lipoprotein signal peptidase</fullName>
        <ecNumber evidence="9">3.4.23.36</ecNumber>
    </recommendedName>
    <alternativeName>
        <fullName evidence="9">Prolipoprotein signal peptidase</fullName>
    </alternativeName>
    <alternativeName>
        <fullName evidence="9">Signal peptidase II</fullName>
        <shortName evidence="9">SPase II</shortName>
    </alternativeName>
</protein>
<evidence type="ECO:0000256" key="3">
    <source>
        <dbReference type="ARBA" id="ARBA00022670"/>
    </source>
</evidence>
<dbReference type="GO" id="GO:0005886">
    <property type="term" value="C:plasma membrane"/>
    <property type="evidence" value="ECO:0007669"/>
    <property type="project" value="UniProtKB-SubCell"/>
</dbReference>
<evidence type="ECO:0000256" key="1">
    <source>
        <dbReference type="ARBA" id="ARBA00006139"/>
    </source>
</evidence>